<evidence type="ECO:0000259" key="4">
    <source>
        <dbReference type="PROSITE" id="PS50103"/>
    </source>
</evidence>
<dbReference type="EMBL" id="LK391709">
    <property type="protein sequence ID" value="CDR97486.1"/>
    <property type="molecule type" value="Genomic_DNA"/>
</dbReference>
<sequence length="1862" mass="209203">MVMVLPTLKKLIDDAINNAEKSLNAEKSKLECPVKYKGNESTCQHFQKLIDQHEKSDPSQKSKNESNLELYKNAVNSCSDSHSRNQDSATKKALQDIEEREKQLKDLESKLSIFTEKNKSDDCKKLLENLCTGLEKFLGFNSDSKGYTGQGIVYSDLDRLCDAVVAFLYQVLKDVSEKQPYKVGKEKLNEAVEMLNNNLSTGREGFKVIEQVARKVREYNESVKESNKKVRDPISTLQDKMGELKTAGHDFTGEKTQVDEQLQKCKQYAKNFNDTYNLDDNDFNIDMRTSINDLNDRLRDSVLVALNAVQHETDRLTALTDKERMDWQGLYYKIQKILTNLEKSIGIKIKEDIERYVYYLRFKVKDMKNHLEIIQHALKNYLLDLQKWIHVSDEIVKTAWRRVETILEKVDGGNAHNKKDIVKVSKDIGEQVGKLHKQFTDLKVKYNDVCELIKGKDGLGAKGENGGVLGRLKKLHETVEEAVPKRLSGFVRSADGWLLSDIESFKGTIATNVKTHVGGMLGGINKLVEGIKGANENGGLKKVEAEVKKWAADFNGADKFGEQVEKWVADILDKDEIVKKLIKTYVRVDLDVKRANVAAVFKSHLNANFIQEAGKKIEEGIQGLNGETNVGKIKGHVEVVHSGIDMFVQRLGQRIKQVESDSGDTFVKNIATQIHNDDGIMIQPKKSVNPTIQFINAVKYTLNQLVGIARKHSVDLKWLISEGDKEGNLKKVDDALGVATNLYDSLTEAVEAATNPGAPQPSEGSFAQGVKQIAAKVSDADAQLGTLLYEAVKKGIDKLQAALEEPVISKLKHIDNNLIGLGIIAVQAKDEISRNACAITDSLDAMCDAIKHLAETDKDSAKNKLNELRIAIGHTVTGDKESLQQLHSQLSRLQSVDLQNAIHSATDFVDSIADREKTTVIRQLKEHIYNLFRDTNDALTIEARKNYVSSIKLLVEQFVNKVADVLKPLPGYINKDLEVGFKGFMKTFGDMFTSHVVTHNDDLKFEGLSFAFARFWGPVKDYVQKEIKTVGKYINAENDDLLPELQDPYSTRLEAASTLLHDLLGHFCATHNYDHNVPNKLDKLTDALAYLTPECFSKITTPTLDCICLGLNAFMIEMRKAYISRYDGCKAINDWLMDGPKKAEQKTKDTADDNKILTTDGRNGARVCVTVVYTLYQYLYELFYTGARNWKKYTIKGEDAKYDNALQKYLKRSGYELCNLDSTLTTLGVTGRLFNGFKPYGEFNKDPSEFKNMEACADYFRKQEGPVVRLFNFLETYNEMCHFTHISKPRSPCNVYEMCIWLTGLSYRRVYDSLLHDVLPSLLEDPNADDAGDEEITVTDTAVDSLAAYPQPIRYNDIANALTHICSKSYDVITTVVGHGDAETHYASEYCDNSFKLRYPTDPSACLDMLLDILRRLFAVFNFLQRQCSLTVQHNGWRDCYYGRDVNTSKQPCKVHLKCKPTCQPNSQPKCQATCEPNCQPTSPLQSYLNDCLPGHLPHQITDVGCSYKCSSCSNSTPGMPCLTPLGFRAFSGSTKTGRDICDILEEFFCHVKTTSLFCLQPKPPKTLAEHLSFSLSLAKQWQSNRKHGLKDKIHSSIDKVSISLCKTPHGFTSAISSAYGSSQSDHGAFHPSAESADVSSLSMQIKCSGNQCAPYLYSLYDDVYSHIALKNSGACLSWALYLPWDFHNYLQNLLKAFKEIFCQDWGCRGCLRADSCKRGSHGEAKPPCHCTSIVDCKGVSSTLYNYGFAFGNASALCAKQSAKTCSDFCSQLKNVLNSEYFKKLFEACDEFLWIIRQPFSYLVLALWLLSFLYLLHIMVIRLDLLHIKSHLHSPSSHRIAAQSLLAAARVNKLGRVFYLQP</sequence>
<dbReference type="PROSITE" id="PS50103">
    <property type="entry name" value="ZF_C3H1"/>
    <property type="match status" value="1"/>
</dbReference>
<dbReference type="InterPro" id="IPR000571">
    <property type="entry name" value="Znf_CCCH"/>
</dbReference>
<keyword evidence="2" id="KW-0175">Coiled coil</keyword>
<keyword evidence="3" id="KW-0472">Membrane</keyword>
<evidence type="ECO:0000256" key="2">
    <source>
        <dbReference type="SAM" id="Coils"/>
    </source>
</evidence>
<keyword evidence="1" id="KW-0862">Zinc</keyword>
<keyword evidence="3" id="KW-1133">Transmembrane helix</keyword>
<keyword evidence="3" id="KW-0812">Transmembrane</keyword>
<evidence type="ECO:0000313" key="5">
    <source>
        <dbReference type="EMBL" id="CDR97486.1"/>
    </source>
</evidence>
<dbReference type="OrthoDB" id="75169at2759"/>
<keyword evidence="6" id="KW-1185">Reference proteome</keyword>
<proteinExistence type="predicted"/>
<gene>
    <name evidence="5" type="ORF">BBBOND_0313880</name>
</gene>
<accession>A0A061D9V2</accession>
<feature type="coiled-coil region" evidence="2">
    <location>
        <begin position="90"/>
        <end position="117"/>
    </location>
</feature>
<feature type="zinc finger region" description="C3H1-type" evidence="1">
    <location>
        <begin position="1697"/>
        <end position="1725"/>
    </location>
</feature>
<dbReference type="Proteomes" id="UP000033188">
    <property type="component" value="Chromosome 3"/>
</dbReference>
<name>A0A061D9V2_BABBI</name>
<reference evidence="6" key="1">
    <citation type="journal article" date="2014" name="Nucleic Acids Res.">
        <title>The evolutionary dynamics of variant antigen genes in Babesia reveal a history of genomic innovation underlying host-parasite interaction.</title>
        <authorList>
            <person name="Jackson A.P."/>
            <person name="Otto T.D."/>
            <person name="Darby A."/>
            <person name="Ramaprasad A."/>
            <person name="Xia D."/>
            <person name="Echaide I.E."/>
            <person name="Farber M."/>
            <person name="Gahlot S."/>
            <person name="Gamble J."/>
            <person name="Gupta D."/>
            <person name="Gupta Y."/>
            <person name="Jackson L."/>
            <person name="Malandrin L."/>
            <person name="Malas T.B."/>
            <person name="Moussa E."/>
            <person name="Nair M."/>
            <person name="Reid A.J."/>
            <person name="Sanders M."/>
            <person name="Sharma J."/>
            <person name="Tracey A."/>
            <person name="Quail M.A."/>
            <person name="Weir W."/>
            <person name="Wastling J.M."/>
            <person name="Hall N."/>
            <person name="Willadsen P."/>
            <person name="Lingelbach K."/>
            <person name="Shiels B."/>
            <person name="Tait A."/>
            <person name="Berriman M."/>
            <person name="Allred D.R."/>
            <person name="Pain A."/>
        </authorList>
    </citation>
    <scope>NUCLEOTIDE SEQUENCE [LARGE SCALE GENOMIC DNA]</scope>
    <source>
        <strain evidence="6">Bond</strain>
    </source>
</reference>
<dbReference type="VEuPathDB" id="PiroplasmaDB:BBBOND_0313880"/>
<dbReference type="RefSeq" id="XP_012769672.1">
    <property type="nucleotide sequence ID" value="XM_012914218.1"/>
</dbReference>
<protein>
    <recommendedName>
        <fullName evidence="4">C3H1-type domain-containing protein</fullName>
    </recommendedName>
</protein>
<keyword evidence="1" id="KW-0479">Metal-binding</keyword>
<dbReference type="GO" id="GO:0008270">
    <property type="term" value="F:zinc ion binding"/>
    <property type="evidence" value="ECO:0007669"/>
    <property type="project" value="UniProtKB-KW"/>
</dbReference>
<evidence type="ECO:0000256" key="1">
    <source>
        <dbReference type="PROSITE-ProRule" id="PRU00723"/>
    </source>
</evidence>
<dbReference type="KEGG" id="bbig:BBBOND_0313880"/>
<organism evidence="5 6">
    <name type="scientific">Babesia bigemina</name>
    <dbReference type="NCBI Taxonomy" id="5866"/>
    <lineage>
        <taxon>Eukaryota</taxon>
        <taxon>Sar</taxon>
        <taxon>Alveolata</taxon>
        <taxon>Apicomplexa</taxon>
        <taxon>Aconoidasida</taxon>
        <taxon>Piroplasmida</taxon>
        <taxon>Babesiidae</taxon>
        <taxon>Babesia</taxon>
    </lineage>
</organism>
<evidence type="ECO:0000313" key="6">
    <source>
        <dbReference type="Proteomes" id="UP000033188"/>
    </source>
</evidence>
<evidence type="ECO:0000256" key="3">
    <source>
        <dbReference type="SAM" id="Phobius"/>
    </source>
</evidence>
<keyword evidence="1" id="KW-0863">Zinc-finger</keyword>
<dbReference type="GeneID" id="24566027"/>
<feature type="domain" description="C3H1-type" evidence="4">
    <location>
        <begin position="1697"/>
        <end position="1725"/>
    </location>
</feature>
<feature type="transmembrane region" description="Helical" evidence="3">
    <location>
        <begin position="1800"/>
        <end position="1821"/>
    </location>
</feature>